<evidence type="ECO:0000259" key="1">
    <source>
        <dbReference type="Pfam" id="PF01593"/>
    </source>
</evidence>
<reference evidence="2 3" key="1">
    <citation type="journal article" date="2024" name="Insects">
        <title>An Improved Chromosome-Level Genome Assembly of the Firefly Pyrocoelia pectoralis.</title>
        <authorList>
            <person name="Fu X."/>
            <person name="Meyer-Rochow V.B."/>
            <person name="Ballantyne L."/>
            <person name="Zhu X."/>
        </authorList>
    </citation>
    <scope>NUCLEOTIDE SEQUENCE [LARGE SCALE GENOMIC DNA]</scope>
    <source>
        <strain evidence="2">XCY_ONT2</strain>
    </source>
</reference>
<sequence>MIKMKLCTPIYKNNLLLYTVLNPFVRRGMKIVGMEKADVIVIGAGAAGIAASCRLLQNNIQNILILEARNRIGGRIHSIQVDGSSIDLGAQWCHGEENNVVYTLAKDLDVLSPSINDYTSFNLYSPTLFLDKDVVEQILAISMMIADDMEALENSEENFGEYFKKRFLAEIGKQLQQEFTPQFTNALMDWIHKLEMCLNACPTWYDLSAKGLIHFKSCDGNYYLHWRDRGYKTILDILMGEFSDPERKLPIREKIVFNKTVTRILTDKQIGVTILCSDGSRYNAKQVLVTLPLGVLKKTRNSLFEPQLPLYKVDAINGLGFGTVNKIFLKFPLQWWQRDCQGISTVWSEKDIEYVSKEFPHGPVQGGKSWLESIFGFYPIDSHSNILLVWVVGSLVEEIEKLTNDVIISGLMFVLKYFVGSRYPDIPNPDAVICSKWNSDPYTCGSYSYRSILSNKMNVFASDLAKPISLNDKPVLMFAGEATSSHQYSTVHGAISSGFREADRIISTYKKAEPKSKL</sequence>
<dbReference type="Gene3D" id="3.90.660.10">
    <property type="match status" value="1"/>
</dbReference>
<dbReference type="InterPro" id="IPR050281">
    <property type="entry name" value="Flavin_monoamine_oxidase"/>
</dbReference>
<protein>
    <recommendedName>
        <fullName evidence="1">Amine oxidase domain-containing protein</fullName>
    </recommendedName>
</protein>
<dbReference type="InterPro" id="IPR036188">
    <property type="entry name" value="FAD/NAD-bd_sf"/>
</dbReference>
<dbReference type="EMBL" id="JAVRBK010000001">
    <property type="protein sequence ID" value="KAK5649619.1"/>
    <property type="molecule type" value="Genomic_DNA"/>
</dbReference>
<dbReference type="SUPFAM" id="SSF51905">
    <property type="entry name" value="FAD/NAD(P)-binding domain"/>
    <property type="match status" value="1"/>
</dbReference>
<proteinExistence type="predicted"/>
<dbReference type="AlphaFoldDB" id="A0AAN7VTS2"/>
<comment type="caution">
    <text evidence="2">The sequence shown here is derived from an EMBL/GenBank/DDBJ whole genome shotgun (WGS) entry which is preliminary data.</text>
</comment>
<dbReference type="PANTHER" id="PTHR10742:SF398">
    <property type="entry name" value="AMINE OXIDASE DOMAIN-CONTAINING PROTEIN-RELATED"/>
    <property type="match status" value="1"/>
</dbReference>
<dbReference type="InterPro" id="IPR002937">
    <property type="entry name" value="Amino_oxidase"/>
</dbReference>
<dbReference type="Proteomes" id="UP001329430">
    <property type="component" value="Chromosome 1"/>
</dbReference>
<feature type="domain" description="Amine oxidase" evidence="1">
    <location>
        <begin position="47"/>
        <end position="506"/>
    </location>
</feature>
<gene>
    <name evidence="2" type="ORF">RI129_000648</name>
</gene>
<keyword evidence="3" id="KW-1185">Reference proteome</keyword>
<dbReference type="SUPFAM" id="SSF54373">
    <property type="entry name" value="FAD-linked reductases, C-terminal domain"/>
    <property type="match status" value="1"/>
</dbReference>
<dbReference type="PANTHER" id="PTHR10742">
    <property type="entry name" value="FLAVIN MONOAMINE OXIDASE"/>
    <property type="match status" value="1"/>
</dbReference>
<evidence type="ECO:0000313" key="3">
    <source>
        <dbReference type="Proteomes" id="UP001329430"/>
    </source>
</evidence>
<dbReference type="GO" id="GO:0046592">
    <property type="term" value="F:polyamine oxidase activity"/>
    <property type="evidence" value="ECO:0007669"/>
    <property type="project" value="TreeGrafter"/>
</dbReference>
<dbReference type="Pfam" id="PF01593">
    <property type="entry name" value="Amino_oxidase"/>
    <property type="match status" value="1"/>
</dbReference>
<name>A0AAN7VTS2_9COLE</name>
<dbReference type="Gene3D" id="3.50.50.60">
    <property type="entry name" value="FAD/NAD(P)-binding domain"/>
    <property type="match status" value="1"/>
</dbReference>
<evidence type="ECO:0000313" key="2">
    <source>
        <dbReference type="EMBL" id="KAK5649619.1"/>
    </source>
</evidence>
<organism evidence="2 3">
    <name type="scientific">Pyrocoelia pectoralis</name>
    <dbReference type="NCBI Taxonomy" id="417401"/>
    <lineage>
        <taxon>Eukaryota</taxon>
        <taxon>Metazoa</taxon>
        <taxon>Ecdysozoa</taxon>
        <taxon>Arthropoda</taxon>
        <taxon>Hexapoda</taxon>
        <taxon>Insecta</taxon>
        <taxon>Pterygota</taxon>
        <taxon>Neoptera</taxon>
        <taxon>Endopterygota</taxon>
        <taxon>Coleoptera</taxon>
        <taxon>Polyphaga</taxon>
        <taxon>Elateriformia</taxon>
        <taxon>Elateroidea</taxon>
        <taxon>Lampyridae</taxon>
        <taxon>Lampyrinae</taxon>
        <taxon>Pyrocoelia</taxon>
    </lineage>
</organism>
<accession>A0AAN7VTS2</accession>